<reference evidence="2 3" key="1">
    <citation type="submission" date="2019-08" db="EMBL/GenBank/DDBJ databases">
        <title>Deep-cultivation of Planctomycetes and their phenomic and genomic characterization uncovers novel biology.</title>
        <authorList>
            <person name="Wiegand S."/>
            <person name="Jogler M."/>
            <person name="Boedeker C."/>
            <person name="Pinto D."/>
            <person name="Vollmers J."/>
            <person name="Rivas-Marin E."/>
            <person name="Kohn T."/>
            <person name="Peeters S.H."/>
            <person name="Heuer A."/>
            <person name="Rast P."/>
            <person name="Oberbeckmann S."/>
            <person name="Bunk B."/>
            <person name="Jeske O."/>
            <person name="Meyerdierks A."/>
            <person name="Storesund J.E."/>
            <person name="Kallscheuer N."/>
            <person name="Luecker S."/>
            <person name="Lage O.M."/>
            <person name="Pohl T."/>
            <person name="Merkel B.J."/>
            <person name="Hornburger P."/>
            <person name="Mueller R.-W."/>
            <person name="Bruemmer F."/>
            <person name="Labrenz M."/>
            <person name="Spormann A.M."/>
            <person name="Op den Camp H."/>
            <person name="Overmann J."/>
            <person name="Amann R."/>
            <person name="Jetten M.S.M."/>
            <person name="Mascher T."/>
            <person name="Medema M.H."/>
            <person name="Devos D.P."/>
            <person name="Kaster A.-K."/>
            <person name="Ovreas L."/>
            <person name="Rohde M."/>
            <person name="Galperin M.Y."/>
            <person name="Jogler C."/>
        </authorList>
    </citation>
    <scope>NUCLEOTIDE SEQUENCE [LARGE SCALE GENOMIC DNA]</scope>
    <source>
        <strain evidence="2 3">Pr1d</strain>
    </source>
</reference>
<gene>
    <name evidence="2" type="ORF">Pr1d_18360</name>
</gene>
<dbReference type="Proteomes" id="UP000323917">
    <property type="component" value="Chromosome"/>
</dbReference>
<dbReference type="AlphaFoldDB" id="A0A5B9QCB4"/>
<dbReference type="EMBL" id="CP042913">
    <property type="protein sequence ID" value="QEG34556.1"/>
    <property type="molecule type" value="Genomic_DNA"/>
</dbReference>
<sequence>MRIRTRRNSTPTTSPSEELSSDETGEPQLLCDSAVSTGPVIISKAAANTLPKTNRVTDWKLRDGLRTNIMKDHHGMEGNAITGEFIIVFSTRCVQSELKGKIRHFA</sequence>
<keyword evidence="3" id="KW-1185">Reference proteome</keyword>
<evidence type="ECO:0000256" key="1">
    <source>
        <dbReference type="SAM" id="MobiDB-lite"/>
    </source>
</evidence>
<protein>
    <submittedName>
        <fullName evidence="2">Uncharacterized protein</fullName>
    </submittedName>
</protein>
<evidence type="ECO:0000313" key="3">
    <source>
        <dbReference type="Proteomes" id="UP000323917"/>
    </source>
</evidence>
<accession>A0A5B9QCB4</accession>
<feature type="compositionally biased region" description="Low complexity" evidence="1">
    <location>
        <begin position="8"/>
        <end position="18"/>
    </location>
</feature>
<dbReference type="KEGG" id="bgok:Pr1d_18360"/>
<feature type="region of interest" description="Disordered" evidence="1">
    <location>
        <begin position="1"/>
        <end position="30"/>
    </location>
</feature>
<evidence type="ECO:0000313" key="2">
    <source>
        <dbReference type="EMBL" id="QEG34556.1"/>
    </source>
</evidence>
<organism evidence="2 3">
    <name type="scientific">Bythopirellula goksoeyrii</name>
    <dbReference type="NCBI Taxonomy" id="1400387"/>
    <lineage>
        <taxon>Bacteria</taxon>
        <taxon>Pseudomonadati</taxon>
        <taxon>Planctomycetota</taxon>
        <taxon>Planctomycetia</taxon>
        <taxon>Pirellulales</taxon>
        <taxon>Lacipirellulaceae</taxon>
        <taxon>Bythopirellula</taxon>
    </lineage>
</organism>
<name>A0A5B9QCB4_9BACT</name>
<proteinExistence type="predicted"/>